<dbReference type="Proteomes" id="UP000074119">
    <property type="component" value="Chromosome"/>
</dbReference>
<keyword evidence="2 5" id="KW-0812">Transmembrane</keyword>
<dbReference type="AlphaFoldDB" id="A0A127M2Y6"/>
<feature type="domain" description="TM2" evidence="6">
    <location>
        <begin position="67"/>
        <end position="109"/>
    </location>
</feature>
<gene>
    <name evidence="7" type="ORF">AZF00_04490</name>
</gene>
<keyword evidence="4 5" id="KW-0472">Membrane</keyword>
<evidence type="ECO:0000256" key="5">
    <source>
        <dbReference type="SAM" id="Phobius"/>
    </source>
</evidence>
<protein>
    <recommendedName>
        <fullName evidence="6">TM2 domain-containing protein</fullName>
    </recommendedName>
</protein>
<evidence type="ECO:0000259" key="6">
    <source>
        <dbReference type="Pfam" id="PF05154"/>
    </source>
</evidence>
<dbReference type="Pfam" id="PF05154">
    <property type="entry name" value="TM2"/>
    <property type="match status" value="1"/>
</dbReference>
<dbReference type="KEGG" id="zal:AZF00_04490"/>
<accession>A0A127M2Y6</accession>
<dbReference type="EMBL" id="CP014544">
    <property type="protein sequence ID" value="AMO67596.1"/>
    <property type="molecule type" value="Genomic_DNA"/>
</dbReference>
<evidence type="ECO:0000256" key="2">
    <source>
        <dbReference type="ARBA" id="ARBA00022692"/>
    </source>
</evidence>
<evidence type="ECO:0000313" key="8">
    <source>
        <dbReference type="Proteomes" id="UP000074119"/>
    </source>
</evidence>
<dbReference type="InterPro" id="IPR007829">
    <property type="entry name" value="TM2"/>
</dbReference>
<keyword evidence="3 5" id="KW-1133">Transmembrane helix</keyword>
<organism evidence="7 8">
    <name type="scientific">Zhongshania aliphaticivorans</name>
    <dbReference type="NCBI Taxonomy" id="1470434"/>
    <lineage>
        <taxon>Bacteria</taxon>
        <taxon>Pseudomonadati</taxon>
        <taxon>Pseudomonadota</taxon>
        <taxon>Gammaproteobacteria</taxon>
        <taxon>Cellvibrionales</taxon>
        <taxon>Spongiibacteraceae</taxon>
        <taxon>Zhongshania</taxon>
    </lineage>
</organism>
<reference evidence="7 8" key="1">
    <citation type="submission" date="2015-12" db="EMBL/GenBank/DDBJ databases">
        <authorList>
            <person name="Shamseldin A."/>
            <person name="Moawad H."/>
            <person name="Abd El-Rahim W.M."/>
            <person name="Sadowsky M.J."/>
        </authorList>
    </citation>
    <scope>NUCLEOTIDE SEQUENCE [LARGE SCALE GENOMIC DNA]</scope>
    <source>
        <strain evidence="7 8">SM2</strain>
    </source>
</reference>
<name>A0A127M2Y6_9GAMM</name>
<dbReference type="STRING" id="1470434.AZF00_04490"/>
<proteinExistence type="predicted"/>
<dbReference type="RefSeq" id="WP_008246263.1">
    <property type="nucleotide sequence ID" value="NZ_CP014544.1"/>
</dbReference>
<evidence type="ECO:0000256" key="1">
    <source>
        <dbReference type="ARBA" id="ARBA00004141"/>
    </source>
</evidence>
<sequence length="147" mass="15975">MKGKILDFKADTGAGVISAEDGQRYSFTAAQWQADTDIRAGVAVDFVAAGAQAEAIYVDTALVSGSSKKVAAALFAFFFGVFGVHKFYLGYTKQGVIMVLAFVFGFILLGLPSLVVAIIAFIEFIIYITKSDAEFEQSYVLNQRPWF</sequence>
<comment type="subcellular location">
    <subcellularLocation>
        <location evidence="1">Membrane</location>
        <topology evidence="1">Multi-pass membrane protein</topology>
    </subcellularLocation>
</comment>
<evidence type="ECO:0000313" key="7">
    <source>
        <dbReference type="EMBL" id="AMO67596.1"/>
    </source>
</evidence>
<dbReference type="GO" id="GO:0016020">
    <property type="term" value="C:membrane"/>
    <property type="evidence" value="ECO:0007669"/>
    <property type="project" value="UniProtKB-SubCell"/>
</dbReference>
<feature type="transmembrane region" description="Helical" evidence="5">
    <location>
        <begin position="95"/>
        <end position="128"/>
    </location>
</feature>
<feature type="transmembrane region" description="Helical" evidence="5">
    <location>
        <begin position="70"/>
        <end position="89"/>
    </location>
</feature>
<evidence type="ECO:0000256" key="3">
    <source>
        <dbReference type="ARBA" id="ARBA00022989"/>
    </source>
</evidence>
<evidence type="ECO:0000256" key="4">
    <source>
        <dbReference type="ARBA" id="ARBA00023136"/>
    </source>
</evidence>